<dbReference type="eggNOG" id="COG0697">
    <property type="taxonomic scope" value="Bacteria"/>
</dbReference>
<dbReference type="Pfam" id="PF00892">
    <property type="entry name" value="EamA"/>
    <property type="match status" value="1"/>
</dbReference>
<evidence type="ECO:0000256" key="2">
    <source>
        <dbReference type="SAM" id="Phobius"/>
    </source>
</evidence>
<feature type="transmembrane region" description="Helical" evidence="2">
    <location>
        <begin position="192"/>
        <end position="215"/>
    </location>
</feature>
<dbReference type="InterPro" id="IPR000620">
    <property type="entry name" value="EamA_dom"/>
</dbReference>
<dbReference type="Gene3D" id="1.10.3730.20">
    <property type="match status" value="1"/>
</dbReference>
<accession>K9YUM3</accession>
<feature type="transmembrane region" description="Helical" evidence="2">
    <location>
        <begin position="249"/>
        <end position="274"/>
    </location>
</feature>
<dbReference type="EMBL" id="CP003944">
    <property type="protein sequence ID" value="AFZ50187.1"/>
    <property type="molecule type" value="Genomic_DNA"/>
</dbReference>
<dbReference type="GO" id="GO:0016020">
    <property type="term" value="C:membrane"/>
    <property type="evidence" value="ECO:0007669"/>
    <property type="project" value="InterPro"/>
</dbReference>
<feature type="domain" description="EamA" evidence="3">
    <location>
        <begin position="163"/>
        <end position="296"/>
    </location>
</feature>
<keyword evidence="5" id="KW-1185">Reference proteome</keyword>
<evidence type="ECO:0000313" key="5">
    <source>
        <dbReference type="Proteomes" id="UP000010482"/>
    </source>
</evidence>
<dbReference type="OrthoDB" id="517612at2"/>
<dbReference type="PANTHER" id="PTHR22911:SF137">
    <property type="entry name" value="SOLUTE CARRIER FAMILY 35 MEMBER G2-RELATED"/>
    <property type="match status" value="1"/>
</dbReference>
<protein>
    <submittedName>
        <fullName evidence="4">Permease, DMT superfamily</fullName>
    </submittedName>
</protein>
<evidence type="ECO:0000256" key="1">
    <source>
        <dbReference type="ARBA" id="ARBA00007362"/>
    </source>
</evidence>
<keyword evidence="2" id="KW-0812">Transmembrane</keyword>
<dbReference type="PANTHER" id="PTHR22911">
    <property type="entry name" value="ACYL-MALONYL CONDENSING ENZYME-RELATED"/>
    <property type="match status" value="1"/>
</dbReference>
<feature type="transmembrane region" description="Helical" evidence="2">
    <location>
        <begin position="280"/>
        <end position="298"/>
    </location>
</feature>
<feature type="transmembrane region" description="Helical" evidence="2">
    <location>
        <begin position="221"/>
        <end position="242"/>
    </location>
</feature>
<evidence type="ECO:0000259" key="3">
    <source>
        <dbReference type="Pfam" id="PF00892"/>
    </source>
</evidence>
<dbReference type="AlphaFoldDB" id="K9YUM3"/>
<feature type="transmembrane region" description="Helical" evidence="2">
    <location>
        <begin position="42"/>
        <end position="62"/>
    </location>
</feature>
<comment type="similarity">
    <text evidence="1">Belongs to the EamA transporter family.</text>
</comment>
<proteinExistence type="inferred from homology"/>
<feature type="transmembrane region" description="Helical" evidence="2">
    <location>
        <begin position="161"/>
        <end position="180"/>
    </location>
</feature>
<feature type="transmembrane region" description="Helical" evidence="2">
    <location>
        <begin position="83"/>
        <end position="100"/>
    </location>
</feature>
<evidence type="ECO:0000313" key="4">
    <source>
        <dbReference type="EMBL" id="AFZ50187.1"/>
    </source>
</evidence>
<gene>
    <name evidence="4" type="ORF">Dacsa_1502</name>
</gene>
<dbReference type="STRING" id="13035.Dacsa_1502"/>
<sequence>MFGFIAMLLAATFLSMQNVVVRVFFQGNAELGGLLPSDFEHTILFLQTRTFFMVIFLSLLAWRIYPQTFLEIVKGKQELKSPLISGSIYFFTVILLYLAIGQIPAGIAVTLFFVHPIIAMLWGWWFNHLRPTIFRGVILMGVVIGLILVTPQLQADVSSEFTLGVICALGAGVGFALYAVTAQTALLNFHALSFSLVTFTLIFIFSSFTLLFLNITISPNVWLPLLIWSLGSGLITVGGLVFTNVGIRLVGASTATLVGSIEPALTAVLAWIILQESIEPRQMIGVAIVTISIAGLGLDRSAVKP</sequence>
<reference evidence="4" key="1">
    <citation type="submission" date="2012-04" db="EMBL/GenBank/DDBJ databases">
        <title>Finished genome of Dactylococcopsis salina PCC 8305.</title>
        <authorList>
            <consortium name="US DOE Joint Genome Institute"/>
            <person name="Gugger M."/>
            <person name="Coursin T."/>
            <person name="Rippka R."/>
            <person name="Tandeau De Marsac N."/>
            <person name="Huntemann M."/>
            <person name="Wei C.-L."/>
            <person name="Han J."/>
            <person name="Detter J.C."/>
            <person name="Han C."/>
            <person name="Tapia R."/>
            <person name="Daligault H."/>
            <person name="Chen A."/>
            <person name="Krypides N."/>
            <person name="Mavromatis K."/>
            <person name="Markowitz V."/>
            <person name="Szeto E."/>
            <person name="Ivanova N."/>
            <person name="Ovchinnikova G."/>
            <person name="Pagani I."/>
            <person name="Pati A."/>
            <person name="Goodwin L."/>
            <person name="Peters L."/>
            <person name="Pitluck S."/>
            <person name="Woyke T."/>
            <person name="Kerfeld C."/>
        </authorList>
    </citation>
    <scope>NUCLEOTIDE SEQUENCE [LARGE SCALE GENOMIC DNA]</scope>
    <source>
        <strain evidence="4">PCC 8305</strain>
    </source>
</reference>
<feature type="transmembrane region" description="Helical" evidence="2">
    <location>
        <begin position="132"/>
        <end position="149"/>
    </location>
</feature>
<dbReference type="HOGENOM" id="CLU_073564_0_0_3"/>
<dbReference type="Proteomes" id="UP000010482">
    <property type="component" value="Chromosome"/>
</dbReference>
<dbReference type="InterPro" id="IPR037185">
    <property type="entry name" value="EmrE-like"/>
</dbReference>
<dbReference type="KEGG" id="dsl:Dacsa_1502"/>
<keyword evidence="2" id="KW-0472">Membrane</keyword>
<keyword evidence="2" id="KW-1133">Transmembrane helix</keyword>
<organism evidence="4 5">
    <name type="scientific">Dactylococcopsis salina (strain PCC 8305)</name>
    <name type="common">Myxobactron salinum</name>
    <dbReference type="NCBI Taxonomy" id="13035"/>
    <lineage>
        <taxon>Bacteria</taxon>
        <taxon>Bacillati</taxon>
        <taxon>Cyanobacteriota</taxon>
        <taxon>Cyanophyceae</taxon>
        <taxon>Nodosilineales</taxon>
        <taxon>Cymatolegaceae</taxon>
        <taxon>Dactylococcopsis</taxon>
    </lineage>
</organism>
<feature type="transmembrane region" description="Helical" evidence="2">
    <location>
        <begin position="106"/>
        <end position="125"/>
    </location>
</feature>
<name>K9YUM3_DACS8</name>
<dbReference type="SUPFAM" id="SSF103481">
    <property type="entry name" value="Multidrug resistance efflux transporter EmrE"/>
    <property type="match status" value="2"/>
</dbReference>
<dbReference type="RefSeq" id="WP_015229191.1">
    <property type="nucleotide sequence ID" value="NC_019780.1"/>
</dbReference>